<evidence type="ECO:0000256" key="4">
    <source>
        <dbReference type="ARBA" id="ARBA00022793"/>
    </source>
</evidence>
<comment type="catalytic activity">
    <reaction evidence="12 15">
        <text>S-adenosyl-L-methionine + H(+) = S-adenosyl 3-(methylsulfanyl)propylamine + CO2</text>
        <dbReference type="Rhea" id="RHEA:15981"/>
        <dbReference type="ChEBI" id="CHEBI:15378"/>
        <dbReference type="ChEBI" id="CHEBI:16526"/>
        <dbReference type="ChEBI" id="CHEBI:57443"/>
        <dbReference type="ChEBI" id="CHEBI:59789"/>
        <dbReference type="EC" id="4.1.1.50"/>
    </reaction>
</comment>
<reference evidence="16 17" key="1">
    <citation type="journal article" date="2019" name="Front. Microbiol.">
        <title>Thermoanaerosceptrum fracticalcis gen. nov. sp. nov., a Novel Fumarate-Fermenting Microorganism From a Deep Fractured Carbonate Aquifer of the US Great Basin.</title>
        <authorList>
            <person name="Hamilton-Brehm S.D."/>
            <person name="Stewart L.E."/>
            <person name="Zavarin M."/>
            <person name="Caldwell M."/>
            <person name="Lawson P.A."/>
            <person name="Onstott T.C."/>
            <person name="Grzymski J."/>
            <person name="Neveux I."/>
            <person name="Lollar B.S."/>
            <person name="Russell C.E."/>
            <person name="Moser D.P."/>
        </authorList>
    </citation>
    <scope>NUCLEOTIDE SEQUENCE [LARGE SCALE GENOMIC DNA]</scope>
    <source>
        <strain evidence="16 17">DRI-13</strain>
    </source>
</reference>
<proteinExistence type="inferred from homology"/>
<dbReference type="KEGG" id="tfr:BR63_05900"/>
<dbReference type="InterPro" id="IPR016067">
    <property type="entry name" value="S-AdoMet_deCO2ase_core"/>
</dbReference>
<evidence type="ECO:0000256" key="1">
    <source>
        <dbReference type="ARBA" id="ARBA00004911"/>
    </source>
</evidence>
<evidence type="ECO:0000256" key="2">
    <source>
        <dbReference type="ARBA" id="ARBA00011601"/>
    </source>
</evidence>
<evidence type="ECO:0000256" key="13">
    <source>
        <dbReference type="ARBA" id="ARBA00056215"/>
    </source>
</evidence>
<evidence type="ECO:0000256" key="5">
    <source>
        <dbReference type="ARBA" id="ARBA00022813"/>
    </source>
</evidence>
<evidence type="ECO:0000256" key="12">
    <source>
        <dbReference type="ARBA" id="ARBA00048112"/>
    </source>
</evidence>
<dbReference type="Gene3D" id="3.30.360.110">
    <property type="entry name" value="S-adenosylmethionine decarboxylase domain"/>
    <property type="match status" value="1"/>
</dbReference>
<dbReference type="PANTHER" id="PTHR33866">
    <property type="entry name" value="S-ADENOSYLMETHIONINE DECARBOXYLASE PROENZYME"/>
    <property type="match status" value="1"/>
</dbReference>
<dbReference type="Gene3D" id="3.30.160.750">
    <property type="match status" value="1"/>
</dbReference>
<protein>
    <recommendedName>
        <fullName evidence="15">S-adenosylmethionine decarboxylase proenzyme</fullName>
        <shortName evidence="15">AdoMetDC</shortName>
        <shortName evidence="15">SAMDC</shortName>
        <ecNumber evidence="15">4.1.1.50</ecNumber>
    </recommendedName>
    <component>
        <recommendedName>
            <fullName evidence="15">S-adenosylmethionine decarboxylase beta chain</fullName>
        </recommendedName>
    </component>
    <component>
        <recommendedName>
            <fullName evidence="15">S-adenosylmethionine decarboxylase alpha chain</fullName>
        </recommendedName>
    </component>
</protein>
<keyword evidence="8 15" id="KW-0865">Zymogen</keyword>
<keyword evidence="17" id="KW-1185">Reference proteome</keyword>
<organism evidence="16 17">
    <name type="scientific">Thermanaerosceptrum fracticalcis</name>
    <dbReference type="NCBI Taxonomy" id="1712410"/>
    <lineage>
        <taxon>Bacteria</taxon>
        <taxon>Bacillati</taxon>
        <taxon>Bacillota</taxon>
        <taxon>Clostridia</taxon>
        <taxon>Eubacteriales</taxon>
        <taxon>Peptococcaceae</taxon>
        <taxon>Thermanaerosceptrum</taxon>
    </lineage>
</organism>
<keyword evidence="7 15" id="KW-0620">Polyamine biosynthesis</keyword>
<dbReference type="EC" id="4.1.1.50" evidence="15"/>
<evidence type="ECO:0000256" key="11">
    <source>
        <dbReference type="ARBA" id="ARBA00023317"/>
    </source>
</evidence>
<evidence type="ECO:0000256" key="7">
    <source>
        <dbReference type="ARBA" id="ARBA00023115"/>
    </source>
</evidence>
<evidence type="ECO:0000256" key="14">
    <source>
        <dbReference type="ARBA" id="ARBA00061583"/>
    </source>
</evidence>
<evidence type="ECO:0000313" key="17">
    <source>
        <dbReference type="Proteomes" id="UP000515847"/>
    </source>
</evidence>
<keyword evidence="9 15" id="KW-0456">Lyase</keyword>
<name>A0A7G6E1D1_THEFR</name>
<dbReference type="Pfam" id="PF02675">
    <property type="entry name" value="AdoMet_dc"/>
    <property type="match status" value="1"/>
</dbReference>
<keyword evidence="3 15" id="KW-0949">S-adenosyl-L-methionine</keyword>
<evidence type="ECO:0000256" key="10">
    <source>
        <dbReference type="ARBA" id="ARBA00023270"/>
    </source>
</evidence>
<sequence length="153" mass="17224">MLKKVFNNAGRYYTLGSNPLIHSLGHQILAELHDCNKDYLDEIEKCREIMVGAAQAAHAEIRETVFHKFEPQGVSGVVVISESHLTIHTWPELGYAAVDVFTCGETVDPWDAIEHIVVEFDAEYVTVLDINRGMKDLNKLVKGKGRIKSIEQF</sequence>
<feature type="chain" id="PRO_5029065879" description="S-adenosylmethionine decarboxylase beta chain" evidence="15">
    <location>
        <begin position="1"/>
        <end position="82"/>
    </location>
</feature>
<dbReference type="InterPro" id="IPR042286">
    <property type="entry name" value="AdoMetDC_C"/>
</dbReference>
<dbReference type="AlphaFoldDB" id="A0A7G6E1D1"/>
<dbReference type="GO" id="GO:0005829">
    <property type="term" value="C:cytosol"/>
    <property type="evidence" value="ECO:0007669"/>
    <property type="project" value="TreeGrafter"/>
</dbReference>
<dbReference type="InterPro" id="IPR017716">
    <property type="entry name" value="S-AdoMet_deCOase_pro-enz"/>
</dbReference>
<comment type="pathway">
    <text evidence="1 15">Amine and polyamine biosynthesis; S-adenosylmethioninamine biosynthesis; S-adenosylmethioninamine from S-adenosyl-L-methionine: step 1/1.</text>
</comment>
<feature type="site" description="Cleavage (non-hydrolytic); by autolysis" evidence="15">
    <location>
        <begin position="82"/>
        <end position="83"/>
    </location>
</feature>
<dbReference type="UniPathway" id="UPA00331">
    <property type="reaction ID" value="UER00451"/>
</dbReference>
<dbReference type="Proteomes" id="UP000515847">
    <property type="component" value="Chromosome"/>
</dbReference>
<comment type="cofactor">
    <cofactor evidence="15">
        <name>pyruvate</name>
        <dbReference type="ChEBI" id="CHEBI:15361"/>
    </cofactor>
    <text evidence="15">Binds 1 pyruvoyl group covalently per subunit.</text>
</comment>
<comment type="PTM">
    <text evidence="15">Is synthesized initially as an inactive proenzyme. Formation of the active enzyme involves a self-maturation process in which the active site pyruvoyl group is generated from an internal serine residue via an autocatalytic post-translational modification. Two non-identical subunits are generated from the proenzyme in this reaction, and the pyruvate is formed at the N-terminus of the alpha chain, which is derived from the carboxyl end of the proenzyme. The post-translation cleavage follows an unusual pathway, termed non-hydrolytic serinolysis, in which the side chain hydroxyl group of the serine supplies its oxygen atom to form the C-terminus of the beta chain, while the remainder of the serine residue undergoes an oxidative deamination to produce ammonia and the pyruvoyl group blocking the N-terminus of the alpha chain.</text>
</comment>
<dbReference type="EMBL" id="CP045798">
    <property type="protein sequence ID" value="QNB45885.1"/>
    <property type="molecule type" value="Genomic_DNA"/>
</dbReference>
<dbReference type="HAMAP" id="MF_00464">
    <property type="entry name" value="AdoMetDC_1"/>
    <property type="match status" value="1"/>
</dbReference>
<dbReference type="InterPro" id="IPR003826">
    <property type="entry name" value="AdoMetDC_fam_prok"/>
</dbReference>
<comment type="similarity">
    <text evidence="14 15">Belongs to the prokaryotic AdoMetDC family. Type 1 subfamily.</text>
</comment>
<feature type="active site" description="Proton acceptor; for processing activity" evidence="15">
    <location>
        <position position="88"/>
    </location>
</feature>
<feature type="modified residue" description="Pyruvic acid (Ser); by autocatalysis" evidence="15">
    <location>
        <position position="83"/>
    </location>
</feature>
<keyword evidence="4 15" id="KW-0210">Decarboxylase</keyword>
<dbReference type="FunFam" id="3.30.360.110:FF:000001">
    <property type="entry name" value="S-adenosylmethionine decarboxylase proenzyme"/>
    <property type="match status" value="1"/>
</dbReference>
<evidence type="ECO:0000256" key="6">
    <source>
        <dbReference type="ARBA" id="ARBA00023066"/>
    </source>
</evidence>
<dbReference type="PANTHER" id="PTHR33866:SF2">
    <property type="entry name" value="S-ADENOSYLMETHIONINE DECARBOXYLASE PROENZYME"/>
    <property type="match status" value="1"/>
</dbReference>
<dbReference type="InterPro" id="IPR042284">
    <property type="entry name" value="AdoMetDC_N"/>
</dbReference>
<feature type="active site" description="Schiff-base intermediate with substrate; via pyruvic acid" evidence="15">
    <location>
        <position position="83"/>
    </location>
</feature>
<evidence type="ECO:0000313" key="16">
    <source>
        <dbReference type="EMBL" id="QNB45885.1"/>
    </source>
</evidence>
<dbReference type="GO" id="GO:0004014">
    <property type="term" value="F:adenosylmethionine decarboxylase activity"/>
    <property type="evidence" value="ECO:0007669"/>
    <property type="project" value="UniProtKB-UniRule"/>
</dbReference>
<comment type="function">
    <text evidence="13 15">Catalyzes the decarboxylation of S-adenosylmethionine to S-adenosylmethioninamine (dcAdoMet), the propylamine donor required for the synthesis of the polyamines spermine and spermidine from the diamine putrescine.</text>
</comment>
<dbReference type="SUPFAM" id="SSF56276">
    <property type="entry name" value="S-adenosylmethionine decarboxylase"/>
    <property type="match status" value="1"/>
</dbReference>
<dbReference type="NCBIfam" id="TIGR03330">
    <property type="entry name" value="SAM_DCase_Bsu"/>
    <property type="match status" value="1"/>
</dbReference>
<dbReference type="GO" id="GO:0008295">
    <property type="term" value="P:spermidine biosynthetic process"/>
    <property type="evidence" value="ECO:0007669"/>
    <property type="project" value="UniProtKB-UniRule"/>
</dbReference>
<dbReference type="OrthoDB" id="9793120at2"/>
<evidence type="ECO:0000256" key="15">
    <source>
        <dbReference type="HAMAP-Rule" id="MF_00464"/>
    </source>
</evidence>
<gene>
    <name evidence="15" type="primary">speH</name>
    <name evidence="16" type="ORF">BR63_05900</name>
</gene>
<feature type="chain" id="PRO_5029065880" description="S-adenosylmethionine decarboxylase alpha chain" evidence="15">
    <location>
        <begin position="83"/>
        <end position="153"/>
    </location>
</feature>
<evidence type="ECO:0000256" key="3">
    <source>
        <dbReference type="ARBA" id="ARBA00022691"/>
    </source>
</evidence>
<keyword evidence="10 15" id="KW-0704">Schiff base</keyword>
<feature type="active site" description="Proton donor; for catalytic activity" evidence="15">
    <location>
        <position position="103"/>
    </location>
</feature>
<keyword evidence="6 15" id="KW-0745">Spermidine biosynthesis</keyword>
<accession>A0A7G6E1D1</accession>
<evidence type="ECO:0000256" key="8">
    <source>
        <dbReference type="ARBA" id="ARBA00023145"/>
    </source>
</evidence>
<keyword evidence="11 15" id="KW-0670">Pyruvate</keyword>
<comment type="subunit">
    <text evidence="2 15">Heterotetramer of two alpha and two beta chains arranged as a dimer of alpha/beta heterodimers.</text>
</comment>
<evidence type="ECO:0000256" key="9">
    <source>
        <dbReference type="ARBA" id="ARBA00023239"/>
    </source>
</evidence>
<keyword evidence="5 15" id="KW-0068">Autocatalytic cleavage</keyword>